<keyword evidence="3" id="KW-1185">Reference proteome</keyword>
<sequence>MTVVQAFRTALFDEVRAGATTTIDLSNVTFLGVGGLRALVEAREWAAQHDCRLHLVASPVVWRMLEIIGKAGDFNR</sequence>
<evidence type="ECO:0000313" key="2">
    <source>
        <dbReference type="EMBL" id="QLY29125.1"/>
    </source>
</evidence>
<dbReference type="PROSITE" id="PS50801">
    <property type="entry name" value="STAS"/>
    <property type="match status" value="1"/>
</dbReference>
<organism evidence="2 3">
    <name type="scientific">Nocardia huaxiensis</name>
    <dbReference type="NCBI Taxonomy" id="2755382"/>
    <lineage>
        <taxon>Bacteria</taxon>
        <taxon>Bacillati</taxon>
        <taxon>Actinomycetota</taxon>
        <taxon>Actinomycetes</taxon>
        <taxon>Mycobacteriales</taxon>
        <taxon>Nocardiaceae</taxon>
        <taxon>Nocardia</taxon>
    </lineage>
</organism>
<dbReference type="Proteomes" id="UP000515512">
    <property type="component" value="Chromosome"/>
</dbReference>
<accession>A0A7D6ZMB2</accession>
<dbReference type="InterPro" id="IPR002645">
    <property type="entry name" value="STAS_dom"/>
</dbReference>
<dbReference type="CDD" id="cd07043">
    <property type="entry name" value="STAS_anti-anti-sigma_factors"/>
    <property type="match status" value="1"/>
</dbReference>
<dbReference type="SUPFAM" id="SSF52091">
    <property type="entry name" value="SpoIIaa-like"/>
    <property type="match status" value="1"/>
</dbReference>
<dbReference type="InterPro" id="IPR058548">
    <property type="entry name" value="MlaB-like_STAS"/>
</dbReference>
<protein>
    <submittedName>
        <fullName evidence="2">STAS domain-containing protein</fullName>
    </submittedName>
</protein>
<dbReference type="EMBL" id="CP059399">
    <property type="protein sequence ID" value="QLY29125.1"/>
    <property type="molecule type" value="Genomic_DNA"/>
</dbReference>
<dbReference type="InterPro" id="IPR036513">
    <property type="entry name" value="STAS_dom_sf"/>
</dbReference>
<feature type="domain" description="STAS" evidence="1">
    <location>
        <begin position="1"/>
        <end position="76"/>
    </location>
</feature>
<dbReference type="Pfam" id="PF13466">
    <property type="entry name" value="STAS_2"/>
    <property type="match status" value="1"/>
</dbReference>
<name>A0A7D6ZMB2_9NOCA</name>
<proteinExistence type="predicted"/>
<reference evidence="2 3" key="1">
    <citation type="submission" date="2020-07" db="EMBL/GenBank/DDBJ databases">
        <authorList>
            <person name="Zhuang K."/>
            <person name="Ran Y."/>
        </authorList>
    </citation>
    <scope>NUCLEOTIDE SEQUENCE [LARGE SCALE GENOMIC DNA]</scope>
    <source>
        <strain evidence="2 3">WCH-YHL-001</strain>
    </source>
</reference>
<gene>
    <name evidence="2" type="ORF">H0264_28040</name>
</gene>
<dbReference type="KEGG" id="nhu:H0264_28040"/>
<evidence type="ECO:0000313" key="3">
    <source>
        <dbReference type="Proteomes" id="UP000515512"/>
    </source>
</evidence>
<dbReference type="RefSeq" id="WP_181580330.1">
    <property type="nucleotide sequence ID" value="NZ_CP088007.1"/>
</dbReference>
<evidence type="ECO:0000259" key="1">
    <source>
        <dbReference type="PROSITE" id="PS50801"/>
    </source>
</evidence>
<dbReference type="AlphaFoldDB" id="A0A7D6ZMB2"/>
<dbReference type="Gene3D" id="3.30.750.24">
    <property type="entry name" value="STAS domain"/>
    <property type="match status" value="1"/>
</dbReference>